<evidence type="ECO:0000313" key="4">
    <source>
        <dbReference type="EMBL" id="EZH74115.1"/>
    </source>
</evidence>
<dbReference type="Gene3D" id="3.40.50.2300">
    <property type="match status" value="1"/>
</dbReference>
<keyword evidence="1" id="KW-0597">Phosphoprotein</keyword>
<dbReference type="PANTHER" id="PTHR37299:SF1">
    <property type="entry name" value="STAGE 0 SPORULATION PROTEIN A HOMOLOG"/>
    <property type="match status" value="1"/>
</dbReference>
<evidence type="ECO:0000259" key="3">
    <source>
        <dbReference type="PROSITE" id="PS50930"/>
    </source>
</evidence>
<keyword evidence="5" id="KW-1185">Reference proteome</keyword>
<dbReference type="Proteomes" id="UP000023541">
    <property type="component" value="Unassembled WGS sequence"/>
</dbReference>
<dbReference type="STRING" id="1317122.ATO12_14670"/>
<name>A0A023BVX0_9FLAO</name>
<dbReference type="PROSITE" id="PS50110">
    <property type="entry name" value="RESPONSE_REGULATORY"/>
    <property type="match status" value="1"/>
</dbReference>
<dbReference type="OrthoDB" id="2168082at2"/>
<reference evidence="4 5" key="1">
    <citation type="submission" date="2014-04" db="EMBL/GenBank/DDBJ databases">
        <title>Aquimarina sp. 22II-S11-z7 Genome Sequencing.</title>
        <authorList>
            <person name="Lai Q."/>
        </authorList>
    </citation>
    <scope>NUCLEOTIDE SEQUENCE [LARGE SCALE GENOMIC DNA]</scope>
    <source>
        <strain evidence="4 5">22II-S11-z7</strain>
    </source>
</reference>
<feature type="modified residue" description="4-aspartylphosphate" evidence="1">
    <location>
        <position position="54"/>
    </location>
</feature>
<evidence type="ECO:0000259" key="2">
    <source>
        <dbReference type="PROSITE" id="PS50110"/>
    </source>
</evidence>
<gene>
    <name evidence="4" type="ORF">ATO12_14670</name>
</gene>
<dbReference type="Pfam" id="PF04397">
    <property type="entry name" value="LytTR"/>
    <property type="match status" value="1"/>
</dbReference>
<dbReference type="SMART" id="SM00448">
    <property type="entry name" value="REC"/>
    <property type="match status" value="1"/>
</dbReference>
<dbReference type="InterPro" id="IPR001789">
    <property type="entry name" value="Sig_transdc_resp-reg_receiver"/>
</dbReference>
<dbReference type="EMBL" id="AQRA01000004">
    <property type="protein sequence ID" value="EZH74115.1"/>
    <property type="molecule type" value="Genomic_DNA"/>
</dbReference>
<dbReference type="eggNOG" id="COG3279">
    <property type="taxonomic scope" value="Bacteria"/>
</dbReference>
<dbReference type="InterPro" id="IPR011006">
    <property type="entry name" value="CheY-like_superfamily"/>
</dbReference>
<feature type="domain" description="HTH LytTR-type" evidence="3">
    <location>
        <begin position="140"/>
        <end position="242"/>
    </location>
</feature>
<feature type="domain" description="Response regulatory" evidence="2">
    <location>
        <begin position="3"/>
        <end position="114"/>
    </location>
</feature>
<comment type="caution">
    <text evidence="4">The sequence shown here is derived from an EMBL/GenBank/DDBJ whole genome shotgun (WGS) entry which is preliminary data.</text>
</comment>
<protein>
    <submittedName>
        <fullName evidence="4">LytTR family transcriptional regulator</fullName>
    </submittedName>
</protein>
<dbReference type="SUPFAM" id="SSF52172">
    <property type="entry name" value="CheY-like"/>
    <property type="match status" value="1"/>
</dbReference>
<evidence type="ECO:0000313" key="5">
    <source>
        <dbReference type="Proteomes" id="UP000023541"/>
    </source>
</evidence>
<organism evidence="4 5">
    <name type="scientific">Aquimarina atlantica</name>
    <dbReference type="NCBI Taxonomy" id="1317122"/>
    <lineage>
        <taxon>Bacteria</taxon>
        <taxon>Pseudomonadati</taxon>
        <taxon>Bacteroidota</taxon>
        <taxon>Flavobacteriia</taxon>
        <taxon>Flavobacteriales</taxon>
        <taxon>Flavobacteriaceae</taxon>
        <taxon>Aquimarina</taxon>
    </lineage>
</organism>
<dbReference type="Gene3D" id="2.40.50.1020">
    <property type="entry name" value="LytTr DNA-binding domain"/>
    <property type="match status" value="1"/>
</dbReference>
<dbReference type="AlphaFoldDB" id="A0A023BVX0"/>
<dbReference type="InterPro" id="IPR046947">
    <property type="entry name" value="LytR-like"/>
</dbReference>
<dbReference type="SMART" id="SM00850">
    <property type="entry name" value="LytTR"/>
    <property type="match status" value="1"/>
</dbReference>
<dbReference type="GO" id="GO:0000156">
    <property type="term" value="F:phosphorelay response regulator activity"/>
    <property type="evidence" value="ECO:0007669"/>
    <property type="project" value="InterPro"/>
</dbReference>
<dbReference type="PROSITE" id="PS50930">
    <property type="entry name" value="HTH_LYTTR"/>
    <property type="match status" value="1"/>
</dbReference>
<dbReference type="RefSeq" id="WP_034241643.1">
    <property type="nucleotide sequence ID" value="NZ_AQRA01000004.1"/>
</dbReference>
<dbReference type="Pfam" id="PF00072">
    <property type="entry name" value="Response_reg"/>
    <property type="match status" value="1"/>
</dbReference>
<dbReference type="InterPro" id="IPR007492">
    <property type="entry name" value="LytTR_DNA-bd_dom"/>
</dbReference>
<proteinExistence type="predicted"/>
<evidence type="ECO:0000256" key="1">
    <source>
        <dbReference type="PROSITE-ProRule" id="PRU00169"/>
    </source>
</evidence>
<sequence length="242" mass="27931">MKKVLIIDDEAAARKLIKEYLTDFPELILLGEANNGVDAVKMINEFKPDLVFMDVQMPGMSGFDVLTHIEEIPQIIFSTAYDKYALQAFEVHAIDYLLKPYTKERFKVAIERLNSYMGENKVRPLAESLLMDQPKYPERILVQSQGKLITIAVKDIIRVEAYGDYSKLITDTGVYLSNFGISVLEEKFNNTILIRVHRSSIINLNKVKELNKYTKSYDVIMQNEDVVRVSRGYMDNIKRLMF</sequence>
<dbReference type="PANTHER" id="PTHR37299">
    <property type="entry name" value="TRANSCRIPTIONAL REGULATOR-RELATED"/>
    <property type="match status" value="1"/>
</dbReference>
<accession>A0A023BVX0</accession>
<dbReference type="GO" id="GO:0003677">
    <property type="term" value="F:DNA binding"/>
    <property type="evidence" value="ECO:0007669"/>
    <property type="project" value="InterPro"/>
</dbReference>